<keyword evidence="2 5" id="KW-0812">Transmembrane</keyword>
<protein>
    <recommendedName>
        <fullName evidence="8">Colicin V production protein</fullName>
    </recommendedName>
</protein>
<dbReference type="STRING" id="1555112.LIP_2495"/>
<proteinExistence type="predicted"/>
<gene>
    <name evidence="6" type="ORF">LIP_2495</name>
</gene>
<comment type="subcellular location">
    <subcellularLocation>
        <location evidence="1">Membrane</location>
        <topology evidence="1">Multi-pass membrane protein</topology>
    </subcellularLocation>
</comment>
<evidence type="ECO:0000256" key="1">
    <source>
        <dbReference type="ARBA" id="ARBA00004141"/>
    </source>
</evidence>
<keyword evidence="7" id="KW-1185">Reference proteome</keyword>
<dbReference type="EMBL" id="AP014924">
    <property type="protein sequence ID" value="BAS28331.1"/>
    <property type="molecule type" value="Genomic_DNA"/>
</dbReference>
<sequence length="162" mass="16636">MNTLDAAGVALLAAAMLRGMVRGFGREMRGLGGILVAVLVALKARVPLGAWLAARVGAQVPLWIWEAAAFLVLMLLVSGLVAAATARVGERPTSQGAVLADVTGGGVVGLVEGWLLFSAGVALLLQWSGPELVGLLGGSDLARLAFRFLPALHRFLSGSNVL</sequence>
<feature type="transmembrane region" description="Helical" evidence="5">
    <location>
        <begin position="98"/>
        <end position="125"/>
    </location>
</feature>
<dbReference type="GO" id="GO:0016020">
    <property type="term" value="C:membrane"/>
    <property type="evidence" value="ECO:0007669"/>
    <property type="project" value="UniProtKB-SubCell"/>
</dbReference>
<feature type="transmembrane region" description="Helical" evidence="5">
    <location>
        <begin position="31"/>
        <end position="54"/>
    </location>
</feature>
<feature type="transmembrane region" description="Helical" evidence="5">
    <location>
        <begin position="60"/>
        <end position="86"/>
    </location>
</feature>
<evidence type="ECO:0000313" key="7">
    <source>
        <dbReference type="Proteomes" id="UP000065807"/>
    </source>
</evidence>
<dbReference type="KEGG" id="lpil:LIP_2495"/>
<dbReference type="AlphaFoldDB" id="A0A0K2SMJ0"/>
<keyword evidence="3 5" id="KW-1133">Transmembrane helix</keyword>
<dbReference type="Pfam" id="PF02674">
    <property type="entry name" value="Colicin_V"/>
    <property type="match status" value="1"/>
</dbReference>
<organism evidence="6 7">
    <name type="scientific">Limnochorda pilosa</name>
    <dbReference type="NCBI Taxonomy" id="1555112"/>
    <lineage>
        <taxon>Bacteria</taxon>
        <taxon>Bacillati</taxon>
        <taxon>Bacillota</taxon>
        <taxon>Limnochordia</taxon>
        <taxon>Limnochordales</taxon>
        <taxon>Limnochordaceae</taxon>
        <taxon>Limnochorda</taxon>
    </lineage>
</organism>
<evidence type="ECO:0000256" key="3">
    <source>
        <dbReference type="ARBA" id="ARBA00022989"/>
    </source>
</evidence>
<accession>A0A0K2SMJ0</accession>
<dbReference type="Proteomes" id="UP000065807">
    <property type="component" value="Chromosome"/>
</dbReference>
<dbReference type="InterPro" id="IPR003825">
    <property type="entry name" value="Colicin-V_CvpA"/>
</dbReference>
<keyword evidence="4 5" id="KW-0472">Membrane</keyword>
<evidence type="ECO:0000256" key="5">
    <source>
        <dbReference type="SAM" id="Phobius"/>
    </source>
</evidence>
<dbReference type="GO" id="GO:0009403">
    <property type="term" value="P:toxin biosynthetic process"/>
    <property type="evidence" value="ECO:0007669"/>
    <property type="project" value="InterPro"/>
</dbReference>
<dbReference type="RefSeq" id="WP_068138524.1">
    <property type="nucleotide sequence ID" value="NZ_AP014924.1"/>
</dbReference>
<evidence type="ECO:0000313" key="6">
    <source>
        <dbReference type="EMBL" id="BAS28331.1"/>
    </source>
</evidence>
<name>A0A0K2SMJ0_LIMPI</name>
<reference evidence="7" key="2">
    <citation type="journal article" date="2016" name="Int. J. Syst. Evol. Microbiol.">
        <title>Complete genome sequence and cell structure of Limnochorda pilosa, a Gram-negative spore-former within the phylum Firmicutes.</title>
        <authorList>
            <person name="Watanabe M."/>
            <person name="Kojima H."/>
            <person name="Fukui M."/>
        </authorList>
    </citation>
    <scope>NUCLEOTIDE SEQUENCE [LARGE SCALE GENOMIC DNA]</scope>
    <source>
        <strain evidence="7">HC45</strain>
    </source>
</reference>
<evidence type="ECO:0008006" key="8">
    <source>
        <dbReference type="Google" id="ProtNLM"/>
    </source>
</evidence>
<evidence type="ECO:0000256" key="4">
    <source>
        <dbReference type="ARBA" id="ARBA00023136"/>
    </source>
</evidence>
<evidence type="ECO:0000256" key="2">
    <source>
        <dbReference type="ARBA" id="ARBA00022692"/>
    </source>
</evidence>
<reference evidence="7" key="1">
    <citation type="submission" date="2015-07" db="EMBL/GenBank/DDBJ databases">
        <title>Complete genome sequence and phylogenetic analysis of Limnochorda pilosa.</title>
        <authorList>
            <person name="Watanabe M."/>
            <person name="Kojima H."/>
            <person name="Fukui M."/>
        </authorList>
    </citation>
    <scope>NUCLEOTIDE SEQUENCE [LARGE SCALE GENOMIC DNA]</scope>
    <source>
        <strain evidence="7">HC45</strain>
    </source>
</reference>